<evidence type="ECO:0000313" key="2">
    <source>
        <dbReference type="EMBL" id="ASG25086.1"/>
    </source>
</evidence>
<dbReference type="Gene3D" id="3.40.50.1000">
    <property type="entry name" value="HAD superfamily/HAD-like"/>
    <property type="match status" value="1"/>
</dbReference>
<dbReference type="InterPro" id="IPR023214">
    <property type="entry name" value="HAD_sf"/>
</dbReference>
<protein>
    <submittedName>
        <fullName evidence="2">Methoxymalonyl-ACP biosynthesis protein</fullName>
    </submittedName>
</protein>
<dbReference type="InterPro" id="IPR010037">
    <property type="entry name" value="FkbH_domain"/>
</dbReference>
<dbReference type="GO" id="GO:0016788">
    <property type="term" value="F:hydrolase activity, acting on ester bonds"/>
    <property type="evidence" value="ECO:0007669"/>
    <property type="project" value="UniProtKB-ARBA"/>
</dbReference>
<dbReference type="EMBL" id="CP022113">
    <property type="protein sequence ID" value="ASG25086.1"/>
    <property type="molecule type" value="Genomic_DNA"/>
</dbReference>
<dbReference type="Pfam" id="PF21211">
    <property type="entry name" value="FkbH_N"/>
    <property type="match status" value="1"/>
</dbReference>
<organism evidence="2 3">
    <name type="scientific">Nitrospirillum viridazoti CBAmc</name>
    <dbReference type="NCBI Taxonomy" id="1441467"/>
    <lineage>
        <taxon>Bacteria</taxon>
        <taxon>Pseudomonadati</taxon>
        <taxon>Pseudomonadota</taxon>
        <taxon>Alphaproteobacteria</taxon>
        <taxon>Rhodospirillales</taxon>
        <taxon>Azospirillaceae</taxon>
        <taxon>Nitrospirillum</taxon>
        <taxon>Nitrospirillum viridazoti</taxon>
    </lineage>
</organism>
<sequence length="633" mass="70168">MDWGRIVTNLMWLPKVDGWRDTLKAFAKSPDPTWAQAVSLANACLDFSQTNALDEIARRRWGETVPDGITGKPVRIAVLGSSTLAHLQPSIRVGGLRRGLHVAVYENDYGQYRQELEDEGSALYAFRPTVVLFALDAVTLTSGLRIGQSQADARGPLDATLEEVRHCWRLARRAFGGMVIQQACLPVFPSLLGNNEHRLTGSRAWAVTYLNDRLRAIADEEGVEILAVDAHVAEHGLGAWHSEALWHRSKQEVALTAAPLYGDLVARLVAAKQGRSFKCLALDLDNTLWGGVIGDDGLEGITLGQGSALGEAYVAFQAYARDLSRRGVILAVCSKNDEKNAREPFERHPDMILRSQDISCFVANWTDKATNLRHIAKELNIGIDSIVFVDDNPFERNLVRQELPMVAVPEVSDDPTFFPRILAAAGYFEGLAVTEDDLARTTQYAGNQQRESFRSQATDMASYLAGLEMRLISRDFDRIGLQRIVQLINKTNQFNLTTRRYTDAQVQGVMEDGNAVGLQLRLTDRFGDNGIIGIVIGRLEETDFIIDTWLMSCRVLGRQVEVTTLNVIAERARALGARRLVGEYIATAKNGMVREHYQNLGFTVVHSDELGSRSELDIEGFSLRPTAITMVSE</sequence>
<dbReference type="SUPFAM" id="SSF56784">
    <property type="entry name" value="HAD-like"/>
    <property type="match status" value="1"/>
</dbReference>
<dbReference type="Gene3D" id="3.40.50.1110">
    <property type="entry name" value="SGNH hydrolase"/>
    <property type="match status" value="1"/>
</dbReference>
<accession>A0A248K2V0</accession>
<dbReference type="AlphaFoldDB" id="A0A248K2V0"/>
<dbReference type="NCBIfam" id="TIGR01686">
    <property type="entry name" value="FkbH"/>
    <property type="match status" value="1"/>
</dbReference>
<dbReference type="InterPro" id="IPR049369">
    <property type="entry name" value="BF1531-like_N"/>
</dbReference>
<dbReference type="KEGG" id="nao:Y958_29375"/>
<name>A0A248K2V0_9PROT</name>
<reference evidence="2 3" key="1">
    <citation type="submission" date="2017-06" db="EMBL/GenBank/DDBJ databases">
        <title>Complete genome sequence of Nitrospirillum amazonense strain CBAmC, an endophytic nitrogen-fixing and plant growth-promoting bacterium, isolated from sugarcane.</title>
        <authorList>
            <person name="Schwab S."/>
            <person name="dos Santos Teixeira K.R."/>
            <person name="Simoes Araujo J.L."/>
            <person name="Soares Vidal M."/>
            <person name="Borges de Freitas H.R."/>
            <person name="Rivello Crivelaro A.L."/>
            <person name="Bueno de Camargo Nunes A."/>
            <person name="dos Santos C.M."/>
            <person name="Palmeira da Silva Rosa D."/>
            <person name="da Silva Padilha D."/>
            <person name="da Silva E."/>
            <person name="Araujo Terra L."/>
            <person name="Soares Mendes V."/>
            <person name="Farinelli L."/>
            <person name="Magalhaes Cruz L."/>
            <person name="Baldani J.I."/>
        </authorList>
    </citation>
    <scope>NUCLEOTIDE SEQUENCE [LARGE SCALE GENOMIC DNA]</scope>
    <source>
        <strain evidence="2 3">CBAmC</strain>
    </source>
</reference>
<evidence type="ECO:0000259" key="1">
    <source>
        <dbReference type="Pfam" id="PF21211"/>
    </source>
</evidence>
<gene>
    <name evidence="2" type="ORF">Y958_29375</name>
</gene>
<dbReference type="InterPro" id="IPR036514">
    <property type="entry name" value="SGNH_hydro_sf"/>
</dbReference>
<dbReference type="InterPro" id="IPR036412">
    <property type="entry name" value="HAD-like_sf"/>
</dbReference>
<dbReference type="NCBIfam" id="TIGR01681">
    <property type="entry name" value="HAD-SF-IIIC"/>
    <property type="match status" value="1"/>
</dbReference>
<feature type="domain" description="BF1531-like N-terminal" evidence="1">
    <location>
        <begin position="75"/>
        <end position="260"/>
    </location>
</feature>
<evidence type="ECO:0000313" key="3">
    <source>
        <dbReference type="Proteomes" id="UP000197153"/>
    </source>
</evidence>
<dbReference type="InterPro" id="IPR010033">
    <property type="entry name" value="HAD_SF_ppase_IIIC"/>
</dbReference>
<keyword evidence="3" id="KW-1185">Reference proteome</keyword>
<dbReference type="Proteomes" id="UP000197153">
    <property type="component" value="Chromosome 4"/>
</dbReference>
<proteinExistence type="predicted"/>